<dbReference type="InParanoid" id="A0A7J7C3I1"/>
<dbReference type="FunCoup" id="A0A7J7C3I1">
    <property type="interactions" value="1009"/>
</dbReference>
<dbReference type="Proteomes" id="UP000593562">
    <property type="component" value="Unassembled WGS sequence"/>
</dbReference>
<feature type="region of interest" description="Disordered" evidence="1">
    <location>
        <begin position="525"/>
        <end position="548"/>
    </location>
</feature>
<name>A0A7J7C3I1_TRIWF</name>
<feature type="region of interest" description="Disordered" evidence="1">
    <location>
        <begin position="707"/>
        <end position="734"/>
    </location>
</feature>
<evidence type="ECO:0000313" key="4">
    <source>
        <dbReference type="Proteomes" id="UP000593562"/>
    </source>
</evidence>
<feature type="domain" description="WW" evidence="2">
    <location>
        <begin position="158"/>
        <end position="192"/>
    </location>
</feature>
<evidence type="ECO:0000256" key="1">
    <source>
        <dbReference type="SAM" id="MobiDB-lite"/>
    </source>
</evidence>
<evidence type="ECO:0000313" key="3">
    <source>
        <dbReference type="EMBL" id="KAF5728485.1"/>
    </source>
</evidence>
<comment type="caution">
    <text evidence="3">The sequence shown here is derived from an EMBL/GenBank/DDBJ whole genome shotgun (WGS) entry which is preliminary data.</text>
</comment>
<dbReference type="SUPFAM" id="SSF51045">
    <property type="entry name" value="WW domain"/>
    <property type="match status" value="2"/>
</dbReference>
<dbReference type="PROSITE" id="PS01159">
    <property type="entry name" value="WW_DOMAIN_1"/>
    <property type="match status" value="2"/>
</dbReference>
<accession>A0A7J7C3I1</accession>
<feature type="domain" description="WW" evidence="2">
    <location>
        <begin position="935"/>
        <end position="969"/>
    </location>
</feature>
<dbReference type="Gene3D" id="2.20.70.10">
    <property type="match status" value="2"/>
</dbReference>
<feature type="compositionally biased region" description="Low complexity" evidence="1">
    <location>
        <begin position="26"/>
        <end position="48"/>
    </location>
</feature>
<organism evidence="3 4">
    <name type="scientific">Tripterygium wilfordii</name>
    <name type="common">Thunder God vine</name>
    <dbReference type="NCBI Taxonomy" id="458696"/>
    <lineage>
        <taxon>Eukaryota</taxon>
        <taxon>Viridiplantae</taxon>
        <taxon>Streptophyta</taxon>
        <taxon>Embryophyta</taxon>
        <taxon>Tracheophyta</taxon>
        <taxon>Spermatophyta</taxon>
        <taxon>Magnoliopsida</taxon>
        <taxon>eudicotyledons</taxon>
        <taxon>Gunneridae</taxon>
        <taxon>Pentapetalae</taxon>
        <taxon>rosids</taxon>
        <taxon>fabids</taxon>
        <taxon>Celastrales</taxon>
        <taxon>Celastraceae</taxon>
        <taxon>Tripterygium</taxon>
    </lineage>
</organism>
<reference evidence="3 4" key="1">
    <citation type="journal article" date="2020" name="Nat. Commun.">
        <title>Genome of Tripterygium wilfordii and identification of cytochrome P450 involved in triptolide biosynthesis.</title>
        <authorList>
            <person name="Tu L."/>
            <person name="Su P."/>
            <person name="Zhang Z."/>
            <person name="Gao L."/>
            <person name="Wang J."/>
            <person name="Hu T."/>
            <person name="Zhou J."/>
            <person name="Zhang Y."/>
            <person name="Zhao Y."/>
            <person name="Liu Y."/>
            <person name="Song Y."/>
            <person name="Tong Y."/>
            <person name="Lu Y."/>
            <person name="Yang J."/>
            <person name="Xu C."/>
            <person name="Jia M."/>
            <person name="Peters R.J."/>
            <person name="Huang L."/>
            <person name="Gao W."/>
        </authorList>
    </citation>
    <scope>NUCLEOTIDE SEQUENCE [LARGE SCALE GENOMIC DNA]</scope>
    <source>
        <strain evidence="4">cv. XIE 37</strain>
        <tissue evidence="3">Leaf</tissue>
    </source>
</reference>
<dbReference type="PANTHER" id="PTHR47852:SF2">
    <property type="entry name" value="WW DOMAIN-CONTAINING PROTEIN"/>
    <property type="match status" value="1"/>
</dbReference>
<keyword evidence="4" id="KW-1185">Reference proteome</keyword>
<dbReference type="InterPro" id="IPR036020">
    <property type="entry name" value="WW_dom_sf"/>
</dbReference>
<feature type="region of interest" description="Disordered" evidence="1">
    <location>
        <begin position="562"/>
        <end position="628"/>
    </location>
</feature>
<dbReference type="SMART" id="SM00456">
    <property type="entry name" value="WW"/>
    <property type="match status" value="2"/>
</dbReference>
<feature type="region of interest" description="Disordered" evidence="1">
    <location>
        <begin position="905"/>
        <end position="928"/>
    </location>
</feature>
<feature type="compositionally biased region" description="Low complexity" evidence="1">
    <location>
        <begin position="714"/>
        <end position="734"/>
    </location>
</feature>
<feature type="compositionally biased region" description="Polar residues" evidence="1">
    <location>
        <begin position="67"/>
        <end position="77"/>
    </location>
</feature>
<gene>
    <name evidence="3" type="ORF">HS088_TW21G00633</name>
</gene>
<dbReference type="Pfam" id="PF00397">
    <property type="entry name" value="WW"/>
    <property type="match status" value="2"/>
</dbReference>
<feature type="region of interest" description="Disordered" evidence="1">
    <location>
        <begin position="400"/>
        <end position="425"/>
    </location>
</feature>
<dbReference type="EMBL" id="JAAARO010000021">
    <property type="protein sequence ID" value="KAF5728485.1"/>
    <property type="molecule type" value="Genomic_DNA"/>
</dbReference>
<feature type="compositionally biased region" description="Basic and acidic residues" evidence="1">
    <location>
        <begin position="404"/>
        <end position="425"/>
    </location>
</feature>
<proteinExistence type="predicted"/>
<sequence>MFSLGDLGGSSEHDKVGEDIDPTQHPGLPKSPSSSGQQPQNPLQLLGQYSDDELDEESNNLSSSNNATLDGSISDPNNLDKGPLGEQWENVDANAVKDLASHNNEQQETDGDSIDVSKTMETDVTGATDATDDDDLHKELGSMEQNSIAGSHAQVIRNSNAQGWKVVMHEESNQYYYWNTETGETSWEVPDDLAQRTELAFEQKTNKDENTEIALVSPHVFDLKTVASTAETNIDGSAGADLISQRKVVDDDGPHVDEQTLKADSNQIDLKCKPDAINAPLDYGALAGADNSIHDTVADEEGNEGVNLSARLVNLCECLLGRLKSLEGSEGHLERHDWMTKYMLEIEIRLSDIRSLISSGSSVLPFWVHSERQLKRLEDTINHEIYQLAISAQMDLVEATSSHPVRERDNLEGSKGLESESEEHGNHAVYSTHELGLVSTGVDSSTAADNNLCNENPYSNVAYGGHVSSFESPTRDLVNGSIASEQSNETALPDEPMSEPGYHAGEDIDMDVDMEVEDAITTGSTAVGDASHAGEFSSRPPSELLIQPKPPTEFQSLVFDDASIHPPPREEGWIPPPPPDDDEVPPPPPDNDEVPPPPPDNEQVPPPLPNEPPDPSYPTLPSYSGTEPPFSYTGQYSITYPDSNFQYYGHVVTDVSGNNFYGHADGYQVAVPQTTIYYEGVPNMYAETAPVLVNPVETVPYFQDETVPPVPGTSSSEYSQFQSESSSKSGMISSNRTGSVDAFTDVGSNVNVDISSVRGEALTASLAVPFNSATIQASASILPKEGGSALGTGANAANAAVAVSSTTSNVQSKVLRSKKRTVASASSLRSNKKVSSLVDKWKAAKEELNEDEEDEPENALEILENKREREIKEWYAQQIASGEARDNANFQPLGGDWRERVKRRRAKAAKETANESPPQTLIHENRQPDLAEVSRNLPSGWQAYWDETTKQVYYGNTITSETSWTRPTK</sequence>
<protein>
    <recommendedName>
        <fullName evidence="2">WW domain-containing protein</fullName>
    </recommendedName>
</protein>
<feature type="compositionally biased region" description="Pro residues" evidence="1">
    <location>
        <begin position="585"/>
        <end position="618"/>
    </location>
</feature>
<evidence type="ECO:0000259" key="2">
    <source>
        <dbReference type="PROSITE" id="PS50020"/>
    </source>
</evidence>
<dbReference type="InterPro" id="IPR001202">
    <property type="entry name" value="WW_dom"/>
</dbReference>
<feature type="region of interest" description="Disordered" evidence="1">
    <location>
        <begin position="101"/>
        <end position="134"/>
    </location>
</feature>
<dbReference type="AlphaFoldDB" id="A0A7J7C3I1"/>
<feature type="region of interest" description="Disordered" evidence="1">
    <location>
        <begin position="1"/>
        <end position="85"/>
    </location>
</feature>
<dbReference type="PROSITE" id="PS50020">
    <property type="entry name" value="WW_DOMAIN_2"/>
    <property type="match status" value="2"/>
</dbReference>
<dbReference type="PANTHER" id="PTHR47852">
    <property type="entry name" value="OS06G0298400 PROTEIN"/>
    <property type="match status" value="1"/>
</dbReference>
<dbReference type="CDD" id="cd00201">
    <property type="entry name" value="WW"/>
    <property type="match status" value="2"/>
</dbReference>